<proteinExistence type="predicted"/>
<feature type="signal peptide" evidence="1">
    <location>
        <begin position="1"/>
        <end position="23"/>
    </location>
</feature>
<dbReference type="Proteomes" id="UP000325577">
    <property type="component" value="Linkage Group LG2"/>
</dbReference>
<dbReference type="OrthoDB" id="1872350at2759"/>
<dbReference type="PANTHER" id="PTHR31672">
    <property type="entry name" value="BNACNNG10540D PROTEIN"/>
    <property type="match status" value="1"/>
</dbReference>
<evidence type="ECO:0000256" key="1">
    <source>
        <dbReference type="SAM" id="SignalP"/>
    </source>
</evidence>
<dbReference type="EMBL" id="CM018043">
    <property type="protein sequence ID" value="KAA8531450.1"/>
    <property type="molecule type" value="Genomic_DNA"/>
</dbReference>
<protein>
    <recommendedName>
        <fullName evidence="2">F-box associated beta-propeller type 1 domain-containing protein</fullName>
    </recommendedName>
</protein>
<dbReference type="InterPro" id="IPR050796">
    <property type="entry name" value="SCF_F-box_component"/>
</dbReference>
<dbReference type="InterPro" id="IPR006527">
    <property type="entry name" value="F-box-assoc_dom_typ1"/>
</dbReference>
<keyword evidence="1" id="KW-0732">Signal</keyword>
<organism evidence="3 4">
    <name type="scientific">Nyssa sinensis</name>
    <dbReference type="NCBI Taxonomy" id="561372"/>
    <lineage>
        <taxon>Eukaryota</taxon>
        <taxon>Viridiplantae</taxon>
        <taxon>Streptophyta</taxon>
        <taxon>Embryophyta</taxon>
        <taxon>Tracheophyta</taxon>
        <taxon>Spermatophyta</taxon>
        <taxon>Magnoliopsida</taxon>
        <taxon>eudicotyledons</taxon>
        <taxon>Gunneridae</taxon>
        <taxon>Pentapetalae</taxon>
        <taxon>asterids</taxon>
        <taxon>Cornales</taxon>
        <taxon>Nyssaceae</taxon>
        <taxon>Nyssa</taxon>
    </lineage>
</organism>
<keyword evidence="4" id="KW-1185">Reference proteome</keyword>
<evidence type="ECO:0000259" key="2">
    <source>
        <dbReference type="Pfam" id="PF07734"/>
    </source>
</evidence>
<accession>A0A5J5AL58</accession>
<name>A0A5J5AL58_9ASTE</name>
<dbReference type="AlphaFoldDB" id="A0A5J5AL58"/>
<feature type="domain" description="F-box associated beta-propeller type 1" evidence="2">
    <location>
        <begin position="78"/>
        <end position="388"/>
    </location>
</feature>
<dbReference type="InterPro" id="IPR011043">
    <property type="entry name" value="Gal_Oxase/kelch_b-propeller"/>
</dbReference>
<evidence type="ECO:0000313" key="4">
    <source>
        <dbReference type="Proteomes" id="UP000325577"/>
    </source>
</evidence>
<sequence>MNSRQKNTLLSILVIFVAIMSQAYVLKATRVLSEDFAGENHLATYPSAYEKARYTMGCWLERLASGPSPKGPDPTFLEMINYRHYRVIVSSSSGSELKSIEIEAEGLAMANLKSPWKKPIRFVGSCDGLLCALHDERYLFLWNPCTGQYKRLPYCPFYRSDCYYTFYGLGYDKSIDGYKVVKGEFGLDFKVFLYTRKTNSRKSIEDRFHYKFSYISTTGIFVDGFLHWVANNYSNHIILSLDLAKEKFGEMAIPNPNCRDVKNDAHRVGVLKGMLCLYCLESSDSPIWTIWVMKEYGVTDSWTVLMKIPSSFQALLQTFFMPLCLTKNGEVVMQVNNGEVAQVKIGEVLMRVRGNNMFKYNPKENTFKKLLDIKPTAESATYVENLVSPNIDN</sequence>
<dbReference type="PANTHER" id="PTHR31672:SF13">
    <property type="entry name" value="F-BOX PROTEIN CPR30-LIKE"/>
    <property type="match status" value="1"/>
</dbReference>
<gene>
    <name evidence="3" type="ORF">F0562_006197</name>
</gene>
<feature type="chain" id="PRO_5023887411" description="F-box associated beta-propeller type 1 domain-containing protein" evidence="1">
    <location>
        <begin position="24"/>
        <end position="393"/>
    </location>
</feature>
<dbReference type="Pfam" id="PF07734">
    <property type="entry name" value="FBA_1"/>
    <property type="match status" value="1"/>
</dbReference>
<dbReference type="SUPFAM" id="SSF50965">
    <property type="entry name" value="Galactose oxidase, central domain"/>
    <property type="match status" value="1"/>
</dbReference>
<dbReference type="InterPro" id="IPR017451">
    <property type="entry name" value="F-box-assoc_interact_dom"/>
</dbReference>
<evidence type="ECO:0000313" key="3">
    <source>
        <dbReference type="EMBL" id="KAA8531450.1"/>
    </source>
</evidence>
<dbReference type="NCBIfam" id="TIGR01640">
    <property type="entry name" value="F_box_assoc_1"/>
    <property type="match status" value="1"/>
</dbReference>
<reference evidence="3 4" key="1">
    <citation type="submission" date="2019-09" db="EMBL/GenBank/DDBJ databases">
        <title>A chromosome-level genome assembly of the Chinese tupelo Nyssa sinensis.</title>
        <authorList>
            <person name="Yang X."/>
            <person name="Kang M."/>
            <person name="Yang Y."/>
            <person name="Xiong H."/>
            <person name="Wang M."/>
            <person name="Zhang Z."/>
            <person name="Wang Z."/>
            <person name="Wu H."/>
            <person name="Ma T."/>
            <person name="Liu J."/>
            <person name="Xi Z."/>
        </authorList>
    </citation>
    <scope>NUCLEOTIDE SEQUENCE [LARGE SCALE GENOMIC DNA]</scope>
    <source>
        <strain evidence="3">J267</strain>
        <tissue evidence="3">Leaf</tissue>
    </source>
</reference>